<dbReference type="GO" id="GO:0032259">
    <property type="term" value="P:methylation"/>
    <property type="evidence" value="ECO:0007669"/>
    <property type="project" value="UniProtKB-KW"/>
</dbReference>
<proteinExistence type="predicted"/>
<comment type="caution">
    <text evidence="3">The sequence shown here is derived from an EMBL/GenBank/DDBJ whole genome shotgun (WGS) entry which is preliminary data.</text>
</comment>
<sequence>MAGDPSLDFQQRMIRDAATALHAITVSIGRRLGIYQQLAGQGHLSVDELVRRTGTTERYLREWLHAQVSAGYLEHDPVADTYLLPDAHAPVLTDEDSPAFGAGFFPVLQHLYATEDRLVDAFQHGDGVAWHAHNPAFDSALARFFLPSYRANIVRNWLPALDGVVDTLASGGTVADIGCGEGYSTLLMAEAFPRATFHGFDYSAEPIARAKAMADERGLSGRVQFDTAMADSDTGRRYDLVTFFNCLHDMGDPVAAARQVRDSLAPGGTWMLVEPNASADLDANRHPAGRLFMSLSVVMCLPAAAAQQGPYALGNHAGEDVLEDIARQAGFTHWRRAAETPFSAVYEIRP</sequence>
<keyword evidence="4" id="KW-1185">Reference proteome</keyword>
<dbReference type="Proteomes" id="UP000323454">
    <property type="component" value="Unassembled WGS sequence"/>
</dbReference>
<feature type="domain" description="S-adenosylmethionine-dependent methyltransferase Rv2258c-like winged HTH" evidence="2">
    <location>
        <begin position="22"/>
        <end position="93"/>
    </location>
</feature>
<dbReference type="OrthoDB" id="9801363at2"/>
<dbReference type="InterPro" id="IPR036390">
    <property type="entry name" value="WH_DNA-bd_sf"/>
</dbReference>
<dbReference type="SUPFAM" id="SSF46785">
    <property type="entry name" value="Winged helix' DNA-binding domain"/>
    <property type="match status" value="1"/>
</dbReference>
<dbReference type="EMBL" id="VUOB01000031">
    <property type="protein sequence ID" value="KAA2261086.1"/>
    <property type="molecule type" value="Genomic_DNA"/>
</dbReference>
<keyword evidence="3" id="KW-0808">Transferase</keyword>
<dbReference type="InterPro" id="IPR053173">
    <property type="entry name" value="SAM-binding_MTase"/>
</dbReference>
<dbReference type="InterPro" id="IPR048711">
    <property type="entry name" value="WHD_Rv2258c"/>
</dbReference>
<dbReference type="CDD" id="cd02440">
    <property type="entry name" value="AdoMet_MTases"/>
    <property type="match status" value="1"/>
</dbReference>
<dbReference type="InterPro" id="IPR025714">
    <property type="entry name" value="Methyltranfer_dom"/>
</dbReference>
<dbReference type="Pfam" id="PF21320">
    <property type="entry name" value="WHD_Rv2258c"/>
    <property type="match status" value="1"/>
</dbReference>
<dbReference type="AlphaFoldDB" id="A0A5B2XD42"/>
<feature type="domain" description="Methyltransferase" evidence="1">
    <location>
        <begin position="170"/>
        <end position="284"/>
    </location>
</feature>
<evidence type="ECO:0000259" key="2">
    <source>
        <dbReference type="Pfam" id="PF21320"/>
    </source>
</evidence>
<dbReference type="PANTHER" id="PTHR45128:SF2">
    <property type="entry name" value="METHYLTRANSFERASE DOMAIN-CONTAINING PROTEIN"/>
    <property type="match status" value="1"/>
</dbReference>
<name>A0A5B2XD42_9PSEU</name>
<organism evidence="3 4">
    <name type="scientific">Solihabitans fulvus</name>
    <dbReference type="NCBI Taxonomy" id="1892852"/>
    <lineage>
        <taxon>Bacteria</taxon>
        <taxon>Bacillati</taxon>
        <taxon>Actinomycetota</taxon>
        <taxon>Actinomycetes</taxon>
        <taxon>Pseudonocardiales</taxon>
        <taxon>Pseudonocardiaceae</taxon>
        <taxon>Solihabitans</taxon>
    </lineage>
</organism>
<dbReference type="SUPFAM" id="SSF53335">
    <property type="entry name" value="S-adenosyl-L-methionine-dependent methyltransferases"/>
    <property type="match status" value="1"/>
</dbReference>
<gene>
    <name evidence="3" type="ORF">F0L68_18675</name>
</gene>
<dbReference type="Gene3D" id="3.40.50.150">
    <property type="entry name" value="Vaccinia Virus protein VP39"/>
    <property type="match status" value="1"/>
</dbReference>
<keyword evidence="3" id="KW-0489">Methyltransferase</keyword>
<reference evidence="3 4" key="2">
    <citation type="submission" date="2019-09" db="EMBL/GenBank/DDBJ databases">
        <authorList>
            <person name="Jin C."/>
        </authorList>
    </citation>
    <scope>NUCLEOTIDE SEQUENCE [LARGE SCALE GENOMIC DNA]</scope>
    <source>
        <strain evidence="3 4">AN110305</strain>
    </source>
</reference>
<accession>A0A5B2XD42</accession>
<dbReference type="InterPro" id="IPR029063">
    <property type="entry name" value="SAM-dependent_MTases_sf"/>
</dbReference>
<dbReference type="Pfam" id="PF13847">
    <property type="entry name" value="Methyltransf_31"/>
    <property type="match status" value="1"/>
</dbReference>
<dbReference type="InterPro" id="IPR036388">
    <property type="entry name" value="WH-like_DNA-bd_sf"/>
</dbReference>
<evidence type="ECO:0000313" key="3">
    <source>
        <dbReference type="EMBL" id="KAA2261086.1"/>
    </source>
</evidence>
<reference evidence="3 4" key="1">
    <citation type="submission" date="2019-09" db="EMBL/GenBank/DDBJ databases">
        <title>Goodfellowia gen. nov., a new genus of the Pseudonocardineae related to Actinoalloteichus, containing Goodfellowia coeruleoviolacea gen. nov., comb. nov. gen. nov., comb. nov.</title>
        <authorList>
            <person name="Labeda D."/>
        </authorList>
    </citation>
    <scope>NUCLEOTIDE SEQUENCE [LARGE SCALE GENOMIC DNA]</scope>
    <source>
        <strain evidence="3 4">AN110305</strain>
    </source>
</reference>
<dbReference type="GO" id="GO:0008168">
    <property type="term" value="F:methyltransferase activity"/>
    <property type="evidence" value="ECO:0007669"/>
    <property type="project" value="UniProtKB-KW"/>
</dbReference>
<dbReference type="PANTHER" id="PTHR45128">
    <property type="entry name" value="METHYLTRANSFERASE TYPE 11"/>
    <property type="match status" value="1"/>
</dbReference>
<protein>
    <submittedName>
        <fullName evidence="3">Class I SAM-dependent methyltransferase</fullName>
    </submittedName>
</protein>
<dbReference type="Gene3D" id="1.10.10.10">
    <property type="entry name" value="Winged helix-like DNA-binding domain superfamily/Winged helix DNA-binding domain"/>
    <property type="match status" value="1"/>
</dbReference>
<evidence type="ECO:0000313" key="4">
    <source>
        <dbReference type="Proteomes" id="UP000323454"/>
    </source>
</evidence>
<evidence type="ECO:0000259" key="1">
    <source>
        <dbReference type="Pfam" id="PF13847"/>
    </source>
</evidence>